<comment type="similarity">
    <text evidence="2">Belongs to the concentrative nucleoside transporter (CNT) (TC 2.A.41) family.</text>
</comment>
<dbReference type="InterPro" id="IPR008276">
    <property type="entry name" value="C_nuclsd_transpt"/>
</dbReference>
<protein>
    <recommendedName>
        <fullName evidence="14">Concentrative nucleoside transporter C-terminal domain-containing protein</fullName>
    </recommendedName>
</protein>
<dbReference type="InterPro" id="IPR011642">
    <property type="entry name" value="Gate_dom"/>
</dbReference>
<feature type="transmembrane region" description="Helical" evidence="8">
    <location>
        <begin position="105"/>
        <end position="126"/>
    </location>
</feature>
<feature type="transmembrane region" description="Helical" evidence="8">
    <location>
        <begin position="330"/>
        <end position="352"/>
    </location>
</feature>
<dbReference type="PANTHER" id="PTHR10590">
    <property type="entry name" value="SODIUM/NUCLEOSIDE COTRANSPORTER"/>
    <property type="match status" value="1"/>
</dbReference>
<proteinExistence type="inferred from homology"/>
<name>A0A6A6B775_9PEZI</name>
<comment type="subcellular location">
    <subcellularLocation>
        <location evidence="1">Cell membrane</location>
        <topology evidence="1">Multi-pass membrane protein</topology>
    </subcellularLocation>
</comment>
<evidence type="ECO:0000256" key="3">
    <source>
        <dbReference type="ARBA" id="ARBA00022475"/>
    </source>
</evidence>
<dbReference type="RefSeq" id="XP_033395682.1">
    <property type="nucleotide sequence ID" value="XM_033540810.1"/>
</dbReference>
<feature type="domain" description="Nucleoside transporter/FeoB GTPase Gate" evidence="11">
    <location>
        <begin position="297"/>
        <end position="395"/>
    </location>
</feature>
<organism evidence="12 13">
    <name type="scientific">Aplosporella prunicola CBS 121167</name>
    <dbReference type="NCBI Taxonomy" id="1176127"/>
    <lineage>
        <taxon>Eukaryota</taxon>
        <taxon>Fungi</taxon>
        <taxon>Dikarya</taxon>
        <taxon>Ascomycota</taxon>
        <taxon>Pezizomycotina</taxon>
        <taxon>Dothideomycetes</taxon>
        <taxon>Dothideomycetes incertae sedis</taxon>
        <taxon>Botryosphaeriales</taxon>
        <taxon>Aplosporellaceae</taxon>
        <taxon>Aplosporella</taxon>
    </lineage>
</organism>
<keyword evidence="6 8" id="KW-0472">Membrane</keyword>
<evidence type="ECO:0000256" key="4">
    <source>
        <dbReference type="ARBA" id="ARBA00022692"/>
    </source>
</evidence>
<reference evidence="12" key="1">
    <citation type="journal article" date="2020" name="Stud. Mycol.">
        <title>101 Dothideomycetes genomes: a test case for predicting lifestyles and emergence of pathogens.</title>
        <authorList>
            <person name="Haridas S."/>
            <person name="Albert R."/>
            <person name="Binder M."/>
            <person name="Bloem J."/>
            <person name="Labutti K."/>
            <person name="Salamov A."/>
            <person name="Andreopoulos B."/>
            <person name="Baker S."/>
            <person name="Barry K."/>
            <person name="Bills G."/>
            <person name="Bluhm B."/>
            <person name="Cannon C."/>
            <person name="Castanera R."/>
            <person name="Culley D."/>
            <person name="Daum C."/>
            <person name="Ezra D."/>
            <person name="Gonzalez J."/>
            <person name="Henrissat B."/>
            <person name="Kuo A."/>
            <person name="Liang C."/>
            <person name="Lipzen A."/>
            <person name="Lutzoni F."/>
            <person name="Magnuson J."/>
            <person name="Mondo S."/>
            <person name="Nolan M."/>
            <person name="Ohm R."/>
            <person name="Pangilinan J."/>
            <person name="Park H.-J."/>
            <person name="Ramirez L."/>
            <person name="Alfaro M."/>
            <person name="Sun H."/>
            <person name="Tritt A."/>
            <person name="Yoshinaga Y."/>
            <person name="Zwiers L.-H."/>
            <person name="Turgeon B."/>
            <person name="Goodwin S."/>
            <person name="Spatafora J."/>
            <person name="Crous P."/>
            <person name="Grigoriev I."/>
        </authorList>
    </citation>
    <scope>NUCLEOTIDE SEQUENCE</scope>
    <source>
        <strain evidence="12">CBS 121167</strain>
    </source>
</reference>
<dbReference type="InterPro" id="IPR011657">
    <property type="entry name" value="CNT_C_dom"/>
</dbReference>
<feature type="region of interest" description="Disordered" evidence="7">
    <location>
        <begin position="69"/>
        <end position="89"/>
    </location>
</feature>
<dbReference type="Pfam" id="PF07670">
    <property type="entry name" value="Gate"/>
    <property type="match status" value="1"/>
</dbReference>
<keyword evidence="3" id="KW-1003">Cell membrane</keyword>
<dbReference type="OrthoDB" id="6075923at2759"/>
<feature type="transmembrane region" description="Helical" evidence="8">
    <location>
        <begin position="595"/>
        <end position="619"/>
    </location>
</feature>
<feature type="transmembrane region" description="Helical" evidence="8">
    <location>
        <begin position="234"/>
        <end position="254"/>
    </location>
</feature>
<accession>A0A6A6B775</accession>
<feature type="domain" description="Concentrative nucleoside transporter C-terminal" evidence="10">
    <location>
        <begin position="401"/>
        <end position="615"/>
    </location>
</feature>
<dbReference type="GO" id="GO:0005337">
    <property type="term" value="F:nucleoside transmembrane transporter activity"/>
    <property type="evidence" value="ECO:0007669"/>
    <property type="project" value="InterPro"/>
</dbReference>
<feature type="transmembrane region" description="Helical" evidence="8">
    <location>
        <begin position="459"/>
        <end position="484"/>
    </location>
</feature>
<keyword evidence="13" id="KW-1185">Reference proteome</keyword>
<feature type="transmembrane region" description="Helical" evidence="8">
    <location>
        <begin position="372"/>
        <end position="394"/>
    </location>
</feature>
<dbReference type="GeneID" id="54298306"/>
<evidence type="ECO:0008006" key="14">
    <source>
        <dbReference type="Google" id="ProtNLM"/>
    </source>
</evidence>
<dbReference type="PANTHER" id="PTHR10590:SF4">
    <property type="entry name" value="SOLUTE CARRIER FAMILY 28 MEMBER 3"/>
    <property type="match status" value="1"/>
</dbReference>
<evidence type="ECO:0000256" key="8">
    <source>
        <dbReference type="SAM" id="Phobius"/>
    </source>
</evidence>
<sequence length="631" mass="69504">MEKHQLHNASPQTGVALNPDPVLDVTHEHHHPHLHHGSQAAAPEIAYSQATDDQSSSLHQRKPLNEKGGIVDIDDAEKGSSSPIARAEEEKQRGPFAKFYAQYRLFFHIAIWLVFTGWWIVGLVLHRHDKNWVIPFLFWLAISLRILFLHVPIAYVTRPMYWSWNKTAIPLLNLIPERLRYPLGGAVTVAVYLIGTFCSPVSAENTLSNRGVSLLGLVVFTFALWATSRNRKKINWHTVISGMLMQYIIALFVLRTTVGYDIFNFISERARDLLGFADKGTAFLTTDAIPKTYKWFLLTVLPAIIFFVSLVQLLYYVGLIQWFVGKFAAFFFWSMRISGAEAVVAAASPFIGQGESAMLIKPFVPHLTMAEIHQVMCSGFATIAGSVLVSYIGMGVNAQALISSCVMSIPASLAYSKLRYPEEEETLTAGRVVVPDDEDHKASNALHAFSNGALLGLRIAGLIMATLLCIIAFIGLVDGLLTWWGRYLNLTGDYDLTLELILGYAFYPIAFLLGVDRKGGDLLKVARLIGIKIVENEFVAYNKLQTDVEYSDLSDRSRLIATYALCSFGNIGSLGNQIGVLNQLSPGRAGDISRVAVSALLTGILATLSSASIAGLVIIDQKAFFTPSSSS</sequence>
<gene>
    <name evidence="12" type="ORF">K452DRAFT_289347</name>
</gene>
<dbReference type="Pfam" id="PF07662">
    <property type="entry name" value="Nucleos_tra2_C"/>
    <property type="match status" value="1"/>
</dbReference>
<feature type="domain" description="Concentrative nucleoside transporter N-terminal" evidence="9">
    <location>
        <begin position="215"/>
        <end position="287"/>
    </location>
</feature>
<evidence type="ECO:0000313" key="13">
    <source>
        <dbReference type="Proteomes" id="UP000799438"/>
    </source>
</evidence>
<dbReference type="Proteomes" id="UP000799438">
    <property type="component" value="Unassembled WGS sequence"/>
</dbReference>
<keyword evidence="4 8" id="KW-0812">Transmembrane</keyword>
<dbReference type="InterPro" id="IPR002668">
    <property type="entry name" value="CNT_N_dom"/>
</dbReference>
<dbReference type="AlphaFoldDB" id="A0A6A6B775"/>
<evidence type="ECO:0000256" key="2">
    <source>
        <dbReference type="ARBA" id="ARBA00009033"/>
    </source>
</evidence>
<dbReference type="Pfam" id="PF01773">
    <property type="entry name" value="Nucleos_tra2_N"/>
    <property type="match status" value="1"/>
</dbReference>
<keyword evidence="5 8" id="KW-1133">Transmembrane helix</keyword>
<dbReference type="EMBL" id="ML995491">
    <property type="protein sequence ID" value="KAF2139969.1"/>
    <property type="molecule type" value="Genomic_DNA"/>
</dbReference>
<evidence type="ECO:0000313" key="12">
    <source>
        <dbReference type="EMBL" id="KAF2139969.1"/>
    </source>
</evidence>
<feature type="transmembrane region" description="Helical" evidence="8">
    <location>
        <begin position="295"/>
        <end position="318"/>
    </location>
</feature>
<feature type="transmembrane region" description="Helical" evidence="8">
    <location>
        <begin position="132"/>
        <end position="156"/>
    </location>
</feature>
<evidence type="ECO:0000256" key="5">
    <source>
        <dbReference type="ARBA" id="ARBA00022989"/>
    </source>
</evidence>
<evidence type="ECO:0000256" key="6">
    <source>
        <dbReference type="ARBA" id="ARBA00023136"/>
    </source>
</evidence>
<evidence type="ECO:0000259" key="10">
    <source>
        <dbReference type="Pfam" id="PF07662"/>
    </source>
</evidence>
<feature type="region of interest" description="Disordered" evidence="7">
    <location>
        <begin position="1"/>
        <end position="39"/>
    </location>
</feature>
<evidence type="ECO:0000256" key="1">
    <source>
        <dbReference type="ARBA" id="ARBA00004651"/>
    </source>
</evidence>
<dbReference type="GO" id="GO:0015293">
    <property type="term" value="F:symporter activity"/>
    <property type="evidence" value="ECO:0007669"/>
    <property type="project" value="TreeGrafter"/>
</dbReference>
<evidence type="ECO:0000259" key="9">
    <source>
        <dbReference type="Pfam" id="PF01773"/>
    </source>
</evidence>
<dbReference type="GO" id="GO:0005886">
    <property type="term" value="C:plasma membrane"/>
    <property type="evidence" value="ECO:0007669"/>
    <property type="project" value="UniProtKB-SubCell"/>
</dbReference>
<evidence type="ECO:0000259" key="11">
    <source>
        <dbReference type="Pfam" id="PF07670"/>
    </source>
</evidence>
<evidence type="ECO:0000256" key="7">
    <source>
        <dbReference type="SAM" id="MobiDB-lite"/>
    </source>
</evidence>
<feature type="transmembrane region" description="Helical" evidence="8">
    <location>
        <begin position="181"/>
        <end position="203"/>
    </location>
</feature>
<feature type="transmembrane region" description="Helical" evidence="8">
    <location>
        <begin position="209"/>
        <end position="227"/>
    </location>
</feature>
<feature type="transmembrane region" description="Helical" evidence="8">
    <location>
        <begin position="496"/>
        <end position="515"/>
    </location>
</feature>